<dbReference type="Pfam" id="PF02931">
    <property type="entry name" value="Neur_chan_LBD"/>
    <property type="match status" value="1"/>
</dbReference>
<keyword evidence="1 14" id="KW-0813">Transport</keyword>
<dbReference type="PRINTS" id="PR00252">
    <property type="entry name" value="NRIONCHANNEL"/>
</dbReference>
<dbReference type="Pfam" id="PF02932">
    <property type="entry name" value="Neur_chan_memb"/>
    <property type="match status" value="1"/>
</dbReference>
<feature type="domain" description="Neurotransmitter-gated ion-channel ligand-binding" evidence="15">
    <location>
        <begin position="102"/>
        <end position="305"/>
    </location>
</feature>
<keyword evidence="3 14" id="KW-0812">Transmembrane</keyword>
<dbReference type="Gene3D" id="2.70.170.10">
    <property type="entry name" value="Neurotransmitter-gated ion-channel ligand-binding domain"/>
    <property type="match status" value="1"/>
</dbReference>
<evidence type="ECO:0000313" key="17">
    <source>
        <dbReference type="Ensembl" id="ENSEBUP00000013793.1"/>
    </source>
</evidence>
<name>A0A8C4WVI9_EPTBU</name>
<evidence type="ECO:0000256" key="14">
    <source>
        <dbReference type="RuleBase" id="RU000687"/>
    </source>
</evidence>
<dbReference type="InterPro" id="IPR006202">
    <property type="entry name" value="Neur_chan_lig-bd"/>
</dbReference>
<dbReference type="SUPFAM" id="SSF63712">
    <property type="entry name" value="Nicotinic receptor ligand binding domain-like"/>
    <property type="match status" value="1"/>
</dbReference>
<feature type="domain" description="Neurotransmitter-gated ion-channel transmembrane" evidence="16">
    <location>
        <begin position="312"/>
        <end position="599"/>
    </location>
</feature>
<evidence type="ECO:0000256" key="8">
    <source>
        <dbReference type="ARBA" id="ARBA00023157"/>
    </source>
</evidence>
<keyword evidence="12 14" id="KW-0407">Ion channel</keyword>
<evidence type="ECO:0000256" key="1">
    <source>
        <dbReference type="ARBA" id="ARBA00022448"/>
    </source>
</evidence>
<evidence type="ECO:0000256" key="13">
    <source>
        <dbReference type="ARBA" id="ARBA00034099"/>
    </source>
</evidence>
<dbReference type="InterPro" id="IPR002394">
    <property type="entry name" value="Nicotinic_acetylcholine_rcpt"/>
</dbReference>
<evidence type="ECO:0000256" key="2">
    <source>
        <dbReference type="ARBA" id="ARBA00022475"/>
    </source>
</evidence>
<keyword evidence="10" id="KW-0325">Glycoprotein</keyword>
<dbReference type="Gene3D" id="1.20.58.390">
    <property type="entry name" value="Neurotransmitter-gated ion-channel transmembrane domain"/>
    <property type="match status" value="2"/>
</dbReference>
<dbReference type="InterPro" id="IPR006029">
    <property type="entry name" value="Neurotrans-gated_channel_TM"/>
</dbReference>
<dbReference type="PROSITE" id="PS00236">
    <property type="entry name" value="NEUROTR_ION_CHANNEL"/>
    <property type="match status" value="1"/>
</dbReference>
<reference evidence="17" key="1">
    <citation type="submission" date="2025-08" db="UniProtKB">
        <authorList>
            <consortium name="Ensembl"/>
        </authorList>
    </citation>
    <scope>IDENTIFICATION</scope>
</reference>
<dbReference type="InterPro" id="IPR036734">
    <property type="entry name" value="Neur_chan_lig-bd_sf"/>
</dbReference>
<keyword evidence="2" id="KW-1003">Cell membrane</keyword>
<evidence type="ECO:0008006" key="19">
    <source>
        <dbReference type="Google" id="ProtNLM"/>
    </source>
</evidence>
<dbReference type="AlphaFoldDB" id="A0A8C4WVI9"/>
<dbReference type="InterPro" id="IPR018000">
    <property type="entry name" value="Neurotransmitter_ion_chnl_CS"/>
</dbReference>
<keyword evidence="5" id="KW-0770">Synapse</keyword>
<keyword evidence="7 14" id="KW-0472">Membrane</keyword>
<dbReference type="NCBIfam" id="TIGR00860">
    <property type="entry name" value="LIC"/>
    <property type="match status" value="1"/>
</dbReference>
<dbReference type="InterPro" id="IPR036719">
    <property type="entry name" value="Neuro-gated_channel_TM_sf"/>
</dbReference>
<sequence>MRNAVCFHAVSPEPQFKLNSEPQINSRIICIAFFPLNLQFHKTLYSFYRFLLQASLVHDTLEATYPGKERIPQGIMASSNIHFICLLLSCGFPASWQGEFQRRLYRELLSEYSPLERPVSKDADPLPVYFTLAVRQVMDMDEKNQVLTTNIWLQMYWFDQSLHWNLSDYPGVTTLRFPADKVWTPDILLYNSADDRFDGTFHTSVLCNYTGGCQYIPPGILRSTCEVNVRWFPFDIQHCDLKFGSWTHDGWLVELHLLPVDLSGYTPNGEWELVGVPGKLNLVFYDCCAAPYPDITFTITIRRRTLYYALNLLVPCVLISSLSLFVFLLPAESGEKISLGITVLLSLTVFMLLVAEIMPATSDSVPLIAQYFACTMIIVGMSVVATVVVLRYHHQEPNGTAMPQWTRMFLLHWCAWFLRMRRPNQQHILRPMGHLPPFPWLGGNHLNTNSYPSFKTLNQTYAQNPHDHNCFTLGQHPTSSSASSPPLPPCVFNIKSNGKDGGLKGYRKEERKYMTGTREIDCGSADSFHGIRTRNIGAEHLCTEGAEQISEDVAFLAERMREQERGEETKAEWQFAAAIIDRLCLVTFSIFTVVCTVAMLISAPNFATAIAKDFA</sequence>
<evidence type="ECO:0000256" key="4">
    <source>
        <dbReference type="ARBA" id="ARBA00022989"/>
    </source>
</evidence>
<protein>
    <recommendedName>
        <fullName evidence="19">Neuronal acetylcholine receptor subunit alpha-7-like</fullName>
    </recommendedName>
</protein>
<dbReference type="FunFam" id="2.70.170.10:FF:000009">
    <property type="entry name" value="Neuronal acetylcholine receptor subunit alpha-7"/>
    <property type="match status" value="1"/>
</dbReference>
<dbReference type="Proteomes" id="UP000694388">
    <property type="component" value="Unplaced"/>
</dbReference>
<keyword evidence="4 14" id="KW-1133">Transmembrane helix</keyword>
<reference evidence="17" key="2">
    <citation type="submission" date="2025-09" db="UniProtKB">
        <authorList>
            <consortium name="Ensembl"/>
        </authorList>
    </citation>
    <scope>IDENTIFICATION</scope>
</reference>
<keyword evidence="9" id="KW-0675">Receptor</keyword>
<dbReference type="SUPFAM" id="SSF90112">
    <property type="entry name" value="Neurotransmitter-gated ion-channel transmembrane pore"/>
    <property type="match status" value="1"/>
</dbReference>
<accession>A0A8C4WVI9</accession>
<evidence type="ECO:0000256" key="12">
    <source>
        <dbReference type="ARBA" id="ARBA00023303"/>
    </source>
</evidence>
<dbReference type="CDD" id="cd19051">
    <property type="entry name" value="LGIC_TM_cation"/>
    <property type="match status" value="1"/>
</dbReference>
<dbReference type="GeneTree" id="ENSGT00940000154617"/>
<evidence type="ECO:0000256" key="3">
    <source>
        <dbReference type="ARBA" id="ARBA00022692"/>
    </source>
</evidence>
<dbReference type="InterPro" id="IPR006201">
    <property type="entry name" value="Neur_channel"/>
</dbReference>
<evidence type="ECO:0000259" key="16">
    <source>
        <dbReference type="Pfam" id="PF02932"/>
    </source>
</evidence>
<feature type="transmembrane region" description="Helical" evidence="14">
    <location>
        <begin position="337"/>
        <end position="355"/>
    </location>
</feature>
<feature type="transmembrane region" description="Helical" evidence="14">
    <location>
        <begin position="583"/>
        <end position="603"/>
    </location>
</feature>
<keyword evidence="6 14" id="KW-0406">Ion transport</keyword>
<evidence type="ECO:0000256" key="10">
    <source>
        <dbReference type="ARBA" id="ARBA00023180"/>
    </source>
</evidence>
<evidence type="ECO:0000256" key="9">
    <source>
        <dbReference type="ARBA" id="ARBA00023170"/>
    </source>
</evidence>
<keyword evidence="18" id="KW-1185">Reference proteome</keyword>
<dbReference type="GO" id="GO:0022848">
    <property type="term" value="F:acetylcholine-gated monoatomic cation-selective channel activity"/>
    <property type="evidence" value="ECO:0007669"/>
    <property type="project" value="InterPro"/>
</dbReference>
<keyword evidence="11" id="KW-1071">Ligand-gated ion channel</keyword>
<dbReference type="PRINTS" id="PR00254">
    <property type="entry name" value="NICOTINICR"/>
</dbReference>
<comment type="similarity">
    <text evidence="14">Belongs to the ligand-gated ion channel (TC 1.A.9) family.</text>
</comment>
<feature type="transmembrane region" description="Helical" evidence="14">
    <location>
        <begin position="306"/>
        <end position="331"/>
    </location>
</feature>
<feature type="transmembrane region" description="Helical" evidence="14">
    <location>
        <begin position="367"/>
        <end position="390"/>
    </location>
</feature>
<evidence type="ECO:0000313" key="18">
    <source>
        <dbReference type="Proteomes" id="UP000694388"/>
    </source>
</evidence>
<keyword evidence="8" id="KW-1015">Disulfide bond</keyword>
<dbReference type="InterPro" id="IPR038050">
    <property type="entry name" value="Neuro_actylchol_rec"/>
</dbReference>
<dbReference type="GO" id="GO:0004888">
    <property type="term" value="F:transmembrane signaling receptor activity"/>
    <property type="evidence" value="ECO:0007669"/>
    <property type="project" value="InterPro"/>
</dbReference>
<organism evidence="17 18">
    <name type="scientific">Eptatretus burgeri</name>
    <name type="common">Inshore hagfish</name>
    <dbReference type="NCBI Taxonomy" id="7764"/>
    <lineage>
        <taxon>Eukaryota</taxon>
        <taxon>Metazoa</taxon>
        <taxon>Chordata</taxon>
        <taxon>Craniata</taxon>
        <taxon>Vertebrata</taxon>
        <taxon>Cyclostomata</taxon>
        <taxon>Myxini</taxon>
        <taxon>Myxiniformes</taxon>
        <taxon>Myxinidae</taxon>
        <taxon>Eptatretinae</taxon>
        <taxon>Eptatretus</taxon>
    </lineage>
</organism>
<evidence type="ECO:0000256" key="11">
    <source>
        <dbReference type="ARBA" id="ARBA00023286"/>
    </source>
</evidence>
<evidence type="ECO:0000256" key="7">
    <source>
        <dbReference type="ARBA" id="ARBA00023136"/>
    </source>
</evidence>
<dbReference type="Ensembl" id="ENSEBUT00000014371.1">
    <property type="protein sequence ID" value="ENSEBUP00000013793.1"/>
    <property type="gene ID" value="ENSEBUG00000008697.1"/>
</dbReference>
<dbReference type="GO" id="GO:0045211">
    <property type="term" value="C:postsynaptic membrane"/>
    <property type="evidence" value="ECO:0007669"/>
    <property type="project" value="InterPro"/>
</dbReference>
<evidence type="ECO:0000256" key="6">
    <source>
        <dbReference type="ARBA" id="ARBA00023065"/>
    </source>
</evidence>
<proteinExistence type="inferred from homology"/>
<comment type="subcellular location">
    <subcellularLocation>
        <location evidence="13">Synaptic cell membrane</location>
        <topology evidence="13">Multi-pass membrane protein</topology>
    </subcellularLocation>
</comment>
<dbReference type="FunFam" id="1.20.58.390:FF:000007">
    <property type="entry name" value="Neuronal acetylcholine receptor subunit alpha-7"/>
    <property type="match status" value="1"/>
</dbReference>
<evidence type="ECO:0000256" key="5">
    <source>
        <dbReference type="ARBA" id="ARBA00023018"/>
    </source>
</evidence>
<dbReference type="PANTHER" id="PTHR18945">
    <property type="entry name" value="NEUROTRANSMITTER GATED ION CHANNEL"/>
    <property type="match status" value="1"/>
</dbReference>
<evidence type="ECO:0000259" key="15">
    <source>
        <dbReference type="Pfam" id="PF02931"/>
    </source>
</evidence>